<evidence type="ECO:0000313" key="2">
    <source>
        <dbReference type="Proteomes" id="UP001497497"/>
    </source>
</evidence>
<keyword evidence="2" id="KW-1185">Reference proteome</keyword>
<comment type="caution">
    <text evidence="1">The sequence shown here is derived from an EMBL/GenBank/DDBJ whole genome shotgun (WGS) entry which is preliminary data.</text>
</comment>
<dbReference type="GO" id="GO:0090656">
    <property type="term" value="P:t-circle formation"/>
    <property type="evidence" value="ECO:0007669"/>
    <property type="project" value="TreeGrafter"/>
</dbReference>
<dbReference type="GO" id="GO:0033065">
    <property type="term" value="C:Rad51C-XRCC3 complex"/>
    <property type="evidence" value="ECO:0007669"/>
    <property type="project" value="TreeGrafter"/>
</dbReference>
<dbReference type="GO" id="GO:0071140">
    <property type="term" value="P:resolution of mitotic recombination intermediates"/>
    <property type="evidence" value="ECO:0007669"/>
    <property type="project" value="TreeGrafter"/>
</dbReference>
<dbReference type="Proteomes" id="UP001497497">
    <property type="component" value="Unassembled WGS sequence"/>
</dbReference>
<accession>A0AAV2HS16</accession>
<reference evidence="1 2" key="1">
    <citation type="submission" date="2024-04" db="EMBL/GenBank/DDBJ databases">
        <authorList>
            <consortium name="Genoscope - CEA"/>
            <person name="William W."/>
        </authorList>
    </citation>
    <scope>NUCLEOTIDE SEQUENCE [LARGE SCALE GENOMIC DNA]</scope>
</reference>
<protein>
    <submittedName>
        <fullName evidence="1">Uncharacterized protein</fullName>
    </submittedName>
</protein>
<dbReference type="GO" id="GO:0000400">
    <property type="term" value="F:four-way junction DNA binding"/>
    <property type="evidence" value="ECO:0007669"/>
    <property type="project" value="TreeGrafter"/>
</dbReference>
<dbReference type="EMBL" id="CAXITT010000243">
    <property type="protein sequence ID" value="CAL1536916.1"/>
    <property type="molecule type" value="Genomic_DNA"/>
</dbReference>
<organism evidence="1 2">
    <name type="scientific">Lymnaea stagnalis</name>
    <name type="common">Great pond snail</name>
    <name type="synonym">Helix stagnalis</name>
    <dbReference type="NCBI Taxonomy" id="6523"/>
    <lineage>
        <taxon>Eukaryota</taxon>
        <taxon>Metazoa</taxon>
        <taxon>Spiralia</taxon>
        <taxon>Lophotrochozoa</taxon>
        <taxon>Mollusca</taxon>
        <taxon>Gastropoda</taxon>
        <taxon>Heterobranchia</taxon>
        <taxon>Euthyneura</taxon>
        <taxon>Panpulmonata</taxon>
        <taxon>Hygrophila</taxon>
        <taxon>Lymnaeoidea</taxon>
        <taxon>Lymnaeidae</taxon>
        <taxon>Lymnaea</taxon>
    </lineage>
</organism>
<dbReference type="PANTHER" id="PTHR46487:SF1">
    <property type="entry name" value="DNA REPAIR PROTEIN XRCC3"/>
    <property type="match status" value="1"/>
</dbReference>
<dbReference type="GO" id="GO:0005657">
    <property type="term" value="C:replication fork"/>
    <property type="evidence" value="ECO:0007669"/>
    <property type="project" value="TreeGrafter"/>
</dbReference>
<proteinExistence type="predicted"/>
<dbReference type="AlphaFoldDB" id="A0AAV2HS16"/>
<dbReference type="GO" id="GO:0045003">
    <property type="term" value="P:double-strand break repair via synthesis-dependent strand annealing"/>
    <property type="evidence" value="ECO:0007669"/>
    <property type="project" value="TreeGrafter"/>
</dbReference>
<gene>
    <name evidence="1" type="ORF">GSLYS_00010829001</name>
</gene>
<dbReference type="GO" id="GO:0000722">
    <property type="term" value="P:telomere maintenance via recombination"/>
    <property type="evidence" value="ECO:0007669"/>
    <property type="project" value="TreeGrafter"/>
</dbReference>
<name>A0AAV2HS16_LYMST</name>
<dbReference type="PANTHER" id="PTHR46487">
    <property type="entry name" value="DNA REPAIR PROTEIN XRCC3"/>
    <property type="match status" value="1"/>
</dbReference>
<dbReference type="InterPro" id="IPR027417">
    <property type="entry name" value="P-loop_NTPase"/>
</dbReference>
<evidence type="ECO:0000313" key="1">
    <source>
        <dbReference type="EMBL" id="CAL1536916.1"/>
    </source>
</evidence>
<sequence>MNKTTELEVIPALGLTWSNQITCRVMLSRPKLSTASLENINPPEVTFEPTYRKLKVVFAPHIPQNEIIVYIDPNGIHGAPI</sequence>
<dbReference type="Gene3D" id="3.40.50.300">
    <property type="entry name" value="P-loop containing nucleotide triphosphate hydrolases"/>
    <property type="match status" value="1"/>
</dbReference>